<dbReference type="Proteomes" id="UP000314986">
    <property type="component" value="Unassembled WGS sequence"/>
</dbReference>
<dbReference type="SUPFAM" id="SSF50044">
    <property type="entry name" value="SH3-domain"/>
    <property type="match status" value="1"/>
</dbReference>
<reference evidence="3" key="2">
    <citation type="journal article" date="2007" name="PLoS Biol.">
        <title>Survey sequencing and comparative analysis of the elephant shark (Callorhinchus milii) genome.</title>
        <authorList>
            <person name="Venkatesh B."/>
            <person name="Kirkness E.F."/>
            <person name="Loh Y.H."/>
            <person name="Halpern A.L."/>
            <person name="Lee A.P."/>
            <person name="Johnson J."/>
            <person name="Dandona N."/>
            <person name="Viswanathan L.D."/>
            <person name="Tay A."/>
            <person name="Venter J.C."/>
            <person name="Strausberg R.L."/>
            <person name="Brenner S."/>
        </authorList>
    </citation>
    <scope>NUCLEOTIDE SEQUENCE [LARGE SCALE GENOMIC DNA]</scope>
</reference>
<evidence type="ECO:0000313" key="2">
    <source>
        <dbReference type="Ensembl" id="ENSCMIP00000008602.1"/>
    </source>
</evidence>
<name>A0A4W3H0B6_CALMI</name>
<feature type="domain" description="PH" evidence="1">
    <location>
        <begin position="75"/>
        <end position="135"/>
    </location>
</feature>
<dbReference type="Gene3D" id="2.30.29.30">
    <property type="entry name" value="Pleckstrin-homology domain (PH domain)/Phosphotyrosine-binding domain (PTB)"/>
    <property type="match status" value="1"/>
</dbReference>
<evidence type="ECO:0000313" key="3">
    <source>
        <dbReference type="Proteomes" id="UP000314986"/>
    </source>
</evidence>
<keyword evidence="3" id="KW-1185">Reference proteome</keyword>
<dbReference type="InterPro" id="IPR036028">
    <property type="entry name" value="SH3-like_dom_sf"/>
</dbReference>
<dbReference type="PROSITE" id="PS50003">
    <property type="entry name" value="PH_DOMAIN"/>
    <property type="match status" value="1"/>
</dbReference>
<proteinExistence type="predicted"/>
<dbReference type="Pfam" id="PF00169">
    <property type="entry name" value="PH"/>
    <property type="match status" value="1"/>
</dbReference>
<dbReference type="InterPro" id="IPR011993">
    <property type="entry name" value="PH-like_dom_sf"/>
</dbReference>
<reference evidence="2" key="5">
    <citation type="submission" date="2025-09" db="UniProtKB">
        <authorList>
            <consortium name="Ensembl"/>
        </authorList>
    </citation>
    <scope>IDENTIFICATION</scope>
</reference>
<reference evidence="3" key="3">
    <citation type="journal article" date="2014" name="Nature">
        <title>Elephant shark genome provides unique insights into gnathostome evolution.</title>
        <authorList>
            <consortium name="International Elephant Shark Genome Sequencing Consortium"/>
            <person name="Venkatesh B."/>
            <person name="Lee A.P."/>
            <person name="Ravi V."/>
            <person name="Maurya A.K."/>
            <person name="Lian M.M."/>
            <person name="Swann J.B."/>
            <person name="Ohta Y."/>
            <person name="Flajnik M.F."/>
            <person name="Sutoh Y."/>
            <person name="Kasahara M."/>
            <person name="Hoon S."/>
            <person name="Gangu V."/>
            <person name="Roy S.W."/>
            <person name="Irimia M."/>
            <person name="Korzh V."/>
            <person name="Kondrychyn I."/>
            <person name="Lim Z.W."/>
            <person name="Tay B.H."/>
            <person name="Tohari S."/>
            <person name="Kong K.W."/>
            <person name="Ho S."/>
            <person name="Lorente-Galdos B."/>
            <person name="Quilez J."/>
            <person name="Marques-Bonet T."/>
            <person name="Raney B.J."/>
            <person name="Ingham P.W."/>
            <person name="Tay A."/>
            <person name="Hillier L.W."/>
            <person name="Minx P."/>
            <person name="Boehm T."/>
            <person name="Wilson R.K."/>
            <person name="Brenner S."/>
            <person name="Warren W.C."/>
        </authorList>
    </citation>
    <scope>NUCLEOTIDE SEQUENCE [LARGE SCALE GENOMIC DNA]</scope>
</reference>
<dbReference type="STRING" id="7868.ENSCMIP00000008602"/>
<dbReference type="InterPro" id="IPR001849">
    <property type="entry name" value="PH_domain"/>
</dbReference>
<accession>A0A4W3H0B6</accession>
<sequence>VLVVGGGAVNRRLRARLSWECPHFPIYFLFPLRWRGDYGGKKQLWFPANYVEERSPTPEQDQTSVENSPLGSFLKGFIDVPTCHVVIQKEGRENRPFVFTIHSQQMSRSIQMLDVACDSQEELSDWVAKIREATQNADARVMQTN</sequence>
<reference evidence="3" key="1">
    <citation type="journal article" date="2006" name="Science">
        <title>Ancient noncoding elements conserved in the human genome.</title>
        <authorList>
            <person name="Venkatesh B."/>
            <person name="Kirkness E.F."/>
            <person name="Loh Y.H."/>
            <person name="Halpern A.L."/>
            <person name="Lee A.P."/>
            <person name="Johnson J."/>
            <person name="Dandona N."/>
            <person name="Viswanathan L.D."/>
            <person name="Tay A."/>
            <person name="Venter J.C."/>
            <person name="Strausberg R.L."/>
            <person name="Brenner S."/>
        </authorList>
    </citation>
    <scope>NUCLEOTIDE SEQUENCE [LARGE SCALE GENOMIC DNA]</scope>
</reference>
<evidence type="ECO:0000259" key="1">
    <source>
        <dbReference type="PROSITE" id="PS50003"/>
    </source>
</evidence>
<reference evidence="2" key="4">
    <citation type="submission" date="2025-08" db="UniProtKB">
        <authorList>
            <consortium name="Ensembl"/>
        </authorList>
    </citation>
    <scope>IDENTIFICATION</scope>
</reference>
<protein>
    <recommendedName>
        <fullName evidence="1">PH domain-containing protein</fullName>
    </recommendedName>
</protein>
<dbReference type="InParanoid" id="A0A4W3H0B6"/>
<dbReference type="Ensembl" id="ENSCMIT00000008843.1">
    <property type="protein sequence ID" value="ENSCMIP00000008602.1"/>
    <property type="gene ID" value="ENSCMIG00000004608.1"/>
</dbReference>
<organism evidence="2 3">
    <name type="scientific">Callorhinchus milii</name>
    <name type="common">Ghost shark</name>
    <dbReference type="NCBI Taxonomy" id="7868"/>
    <lineage>
        <taxon>Eukaryota</taxon>
        <taxon>Metazoa</taxon>
        <taxon>Chordata</taxon>
        <taxon>Craniata</taxon>
        <taxon>Vertebrata</taxon>
        <taxon>Chondrichthyes</taxon>
        <taxon>Holocephali</taxon>
        <taxon>Chimaeriformes</taxon>
        <taxon>Callorhinchidae</taxon>
        <taxon>Callorhinchus</taxon>
    </lineage>
</organism>
<dbReference type="SUPFAM" id="SSF50729">
    <property type="entry name" value="PH domain-like"/>
    <property type="match status" value="1"/>
</dbReference>
<dbReference type="AlphaFoldDB" id="A0A4W3H0B6"/>